<dbReference type="Gene3D" id="1.10.10.10">
    <property type="entry name" value="Winged helix-like DNA-binding domain superfamily/Winged helix DNA-binding domain"/>
    <property type="match status" value="1"/>
</dbReference>
<sequence>MLSKACKYGIKATLFLAQQSKEGRMSNVREIAEAIGSPEAFTAKVLQQLVRCAIISSVKGAKGGFFIEEHRLSTLNLLQIVVAIDGRGLIENCMLGLSECSESRPCPVHRQFRWIKQDIVHMLCKSMVNELTMDVALNLAVLKN</sequence>
<proteinExistence type="predicted"/>
<dbReference type="RefSeq" id="WP_113614304.1">
    <property type="nucleotide sequence ID" value="NZ_QFFJ01000001.1"/>
</dbReference>
<keyword evidence="2" id="KW-1185">Reference proteome</keyword>
<evidence type="ECO:0000313" key="1">
    <source>
        <dbReference type="EMBL" id="RBL91704.1"/>
    </source>
</evidence>
<dbReference type="EMBL" id="QFFJ01000001">
    <property type="protein sequence ID" value="RBL91704.1"/>
    <property type="molecule type" value="Genomic_DNA"/>
</dbReference>
<dbReference type="Proteomes" id="UP000253410">
    <property type="component" value="Unassembled WGS sequence"/>
</dbReference>
<name>A0A365Y1B0_9BACT</name>
<dbReference type="GO" id="GO:0003700">
    <property type="term" value="F:DNA-binding transcription factor activity"/>
    <property type="evidence" value="ECO:0007669"/>
    <property type="project" value="TreeGrafter"/>
</dbReference>
<dbReference type="InterPro" id="IPR000944">
    <property type="entry name" value="Tscrpt_reg_Rrf2"/>
</dbReference>
<organism evidence="1 2">
    <name type="scientific">Chitinophaga flava</name>
    <dbReference type="NCBI Taxonomy" id="2259036"/>
    <lineage>
        <taxon>Bacteria</taxon>
        <taxon>Pseudomonadati</taxon>
        <taxon>Bacteroidota</taxon>
        <taxon>Chitinophagia</taxon>
        <taxon>Chitinophagales</taxon>
        <taxon>Chitinophagaceae</taxon>
        <taxon>Chitinophaga</taxon>
    </lineage>
</organism>
<dbReference type="PANTHER" id="PTHR33221">
    <property type="entry name" value="WINGED HELIX-TURN-HELIX TRANSCRIPTIONAL REGULATOR, RRF2 FAMILY"/>
    <property type="match status" value="1"/>
</dbReference>
<dbReference type="PANTHER" id="PTHR33221:SF15">
    <property type="entry name" value="HTH-TYPE TRANSCRIPTIONAL REGULATOR YWGB-RELATED"/>
    <property type="match status" value="1"/>
</dbReference>
<dbReference type="InterPro" id="IPR036388">
    <property type="entry name" value="WH-like_DNA-bd_sf"/>
</dbReference>
<dbReference type="AlphaFoldDB" id="A0A365Y1B0"/>
<dbReference type="SUPFAM" id="SSF46785">
    <property type="entry name" value="Winged helix' DNA-binding domain"/>
    <property type="match status" value="1"/>
</dbReference>
<protein>
    <submittedName>
        <fullName evidence="1">Transcriptional regulator</fullName>
    </submittedName>
</protein>
<dbReference type="InterPro" id="IPR036390">
    <property type="entry name" value="WH_DNA-bd_sf"/>
</dbReference>
<gene>
    <name evidence="1" type="ORF">DF182_03605</name>
</gene>
<dbReference type="Pfam" id="PF02082">
    <property type="entry name" value="Rrf2"/>
    <property type="match status" value="1"/>
</dbReference>
<dbReference type="OrthoDB" id="9808360at2"/>
<reference evidence="1 2" key="1">
    <citation type="submission" date="2018-05" db="EMBL/GenBank/DDBJ databases">
        <title>Chitinophaga sp. K3CV102501T nov., isolated from isolated from a monsoon evergreen broad-leaved forest soil.</title>
        <authorList>
            <person name="Lv Y."/>
        </authorList>
    </citation>
    <scope>NUCLEOTIDE SEQUENCE [LARGE SCALE GENOMIC DNA]</scope>
    <source>
        <strain evidence="1 2">GDMCC 1.1325</strain>
    </source>
</reference>
<comment type="caution">
    <text evidence="1">The sequence shown here is derived from an EMBL/GenBank/DDBJ whole genome shotgun (WGS) entry which is preliminary data.</text>
</comment>
<accession>A0A365Y1B0</accession>
<dbReference type="PROSITE" id="PS51197">
    <property type="entry name" value="HTH_RRF2_2"/>
    <property type="match status" value="1"/>
</dbReference>
<dbReference type="GO" id="GO:0005829">
    <property type="term" value="C:cytosol"/>
    <property type="evidence" value="ECO:0007669"/>
    <property type="project" value="TreeGrafter"/>
</dbReference>
<evidence type="ECO:0000313" key="2">
    <source>
        <dbReference type="Proteomes" id="UP000253410"/>
    </source>
</evidence>
<dbReference type="NCBIfam" id="TIGR00738">
    <property type="entry name" value="rrf2_super"/>
    <property type="match status" value="1"/>
</dbReference>